<proteinExistence type="predicted"/>
<dbReference type="WBParaSite" id="ES5_v2.g11583.t1">
    <property type="protein sequence ID" value="ES5_v2.g11583.t1"/>
    <property type="gene ID" value="ES5_v2.g11583"/>
</dbReference>
<reference evidence="2" key="1">
    <citation type="submission" date="2022-11" db="UniProtKB">
        <authorList>
            <consortium name="WormBaseParasite"/>
        </authorList>
    </citation>
    <scope>IDENTIFICATION</scope>
</reference>
<name>A0AC34F3R3_9BILA</name>
<dbReference type="Proteomes" id="UP000887579">
    <property type="component" value="Unplaced"/>
</dbReference>
<evidence type="ECO:0000313" key="2">
    <source>
        <dbReference type="WBParaSite" id="ES5_v2.g11583.t1"/>
    </source>
</evidence>
<organism evidence="1 2">
    <name type="scientific">Panagrolaimus sp. ES5</name>
    <dbReference type="NCBI Taxonomy" id="591445"/>
    <lineage>
        <taxon>Eukaryota</taxon>
        <taxon>Metazoa</taxon>
        <taxon>Ecdysozoa</taxon>
        <taxon>Nematoda</taxon>
        <taxon>Chromadorea</taxon>
        <taxon>Rhabditida</taxon>
        <taxon>Tylenchina</taxon>
        <taxon>Panagrolaimomorpha</taxon>
        <taxon>Panagrolaimoidea</taxon>
        <taxon>Panagrolaimidae</taxon>
        <taxon>Panagrolaimus</taxon>
    </lineage>
</organism>
<sequence>MLASNCLKNDTEKIAQCESKVHQPSLSKPTETEQLAPIQAKEEVEIKQALPDMSYLQYSDINAEQIMKEIQGKKLKTMLQTIQLPTLNELTNAPQKDGLTPQQQRFHDYTLEAQQKYSGIIKQNLNKAESKDVNVDSMKAIEDGKFVELEDECEKQSLESATSACPTESTLIRITNSLQNVKFGDHQQPKESDSKLSEELIKAQKQLEYFQKLAADQAEALKNFELAKSLEKQLSAATEKTDKAEKALRKREALDSVSRDLVLKRFKEEDDDEHSPVV</sequence>
<evidence type="ECO:0000313" key="1">
    <source>
        <dbReference type="Proteomes" id="UP000887579"/>
    </source>
</evidence>
<protein>
    <submittedName>
        <fullName evidence="2">Uncharacterized protein</fullName>
    </submittedName>
</protein>
<accession>A0AC34F3R3</accession>